<protein>
    <submittedName>
        <fullName evidence="3">Heat-shock protein Hsp70</fullName>
    </submittedName>
</protein>
<keyword evidence="4" id="KW-1185">Reference proteome</keyword>
<dbReference type="InterPro" id="IPR043129">
    <property type="entry name" value="ATPase_NBD"/>
</dbReference>
<dbReference type="Proteomes" id="UP000295543">
    <property type="component" value="Unassembled WGS sequence"/>
</dbReference>
<sequence length="452" mass="48352">MKIGIDFGTSYSAAAARVGDDLVHIRFDGQPQFRTAVFFPTTLPDLDAFELDHAMEAEVDAIARSLRSEEARAGGAPRPSAQLRRDAVRIVRRQWLESRMRDAQASAADLQHAVFGEAAIESYLLEGSGNLVQSPKSMLGFNLHPRAKETITGIAAHILEHIRLTAGQQLGTTVRSATLGRPVRFRSSLGEAGGEQALALLREAAGQAGFDSVEFLEEPAAAALHYHAESPQRHTTLVVDIGGGTTDIALAEVGGDAPPRVLRAWGVGNGGTDVDLALSMAQVMPLFGKGASRIPVHHFVEAATVQDMPRQREFHKRDFGHVDAPFGPRLQTLQQDGGTTRLYRGVEGMKVRLSSEDAAGHALDYVEPGLRVDATRADLEAASARFLDTIGALLDEVRGDLDTPPDSLFLTGGMSGAPYVQAAAQARFPEARIVRGDPSLGVVSGLAEHARN</sequence>
<dbReference type="RefSeq" id="WP_133392302.1">
    <property type="nucleotide sequence ID" value="NZ_SMTG01000002.1"/>
</dbReference>
<name>A0A4R5UCJ0_9GAMM</name>
<keyword evidence="1" id="KW-0547">Nucleotide-binding</keyword>
<evidence type="ECO:0000256" key="2">
    <source>
        <dbReference type="ARBA" id="ARBA00022840"/>
    </source>
</evidence>
<dbReference type="EMBL" id="SMTG01000002">
    <property type="protein sequence ID" value="TDK32750.1"/>
    <property type="molecule type" value="Genomic_DNA"/>
</dbReference>
<dbReference type="Gene3D" id="3.90.640.10">
    <property type="entry name" value="Actin, Chain A, domain 4"/>
    <property type="match status" value="1"/>
</dbReference>
<dbReference type="GO" id="GO:0140662">
    <property type="term" value="F:ATP-dependent protein folding chaperone"/>
    <property type="evidence" value="ECO:0007669"/>
    <property type="project" value="InterPro"/>
</dbReference>
<proteinExistence type="predicted"/>
<evidence type="ECO:0000313" key="4">
    <source>
        <dbReference type="Proteomes" id="UP000295543"/>
    </source>
</evidence>
<dbReference type="OrthoDB" id="9807934at2"/>
<dbReference type="GO" id="GO:0005524">
    <property type="term" value="F:ATP binding"/>
    <property type="evidence" value="ECO:0007669"/>
    <property type="project" value="UniProtKB-KW"/>
</dbReference>
<dbReference type="Gene3D" id="3.30.420.40">
    <property type="match status" value="2"/>
</dbReference>
<dbReference type="PANTHER" id="PTHR19375">
    <property type="entry name" value="HEAT SHOCK PROTEIN 70KDA"/>
    <property type="match status" value="1"/>
</dbReference>
<dbReference type="SUPFAM" id="SSF53067">
    <property type="entry name" value="Actin-like ATPase domain"/>
    <property type="match status" value="2"/>
</dbReference>
<dbReference type="InterPro" id="IPR013126">
    <property type="entry name" value="Hsp_70_fam"/>
</dbReference>
<evidence type="ECO:0000256" key="1">
    <source>
        <dbReference type="ARBA" id="ARBA00022741"/>
    </source>
</evidence>
<accession>A0A4R5UCJ0</accession>
<keyword evidence="2" id="KW-0067">ATP-binding</keyword>
<comment type="caution">
    <text evidence="3">The sequence shown here is derived from an EMBL/GenBank/DDBJ whole genome shotgun (WGS) entry which is preliminary data.</text>
</comment>
<gene>
    <name evidence="3" type="ORF">E2F49_01380</name>
</gene>
<organism evidence="3 4">
    <name type="scientific">Luteimonas terrae</name>
    <dbReference type="NCBI Taxonomy" id="1530191"/>
    <lineage>
        <taxon>Bacteria</taxon>
        <taxon>Pseudomonadati</taxon>
        <taxon>Pseudomonadota</taxon>
        <taxon>Gammaproteobacteria</taxon>
        <taxon>Lysobacterales</taxon>
        <taxon>Lysobacteraceae</taxon>
        <taxon>Luteimonas</taxon>
    </lineage>
</organism>
<reference evidence="3 4" key="1">
    <citation type="submission" date="2019-03" db="EMBL/GenBank/DDBJ databases">
        <title>Luteimonas zhaokaii sp.nov., isolated from the rectal contents of Plateau pika in Yushu, Qinghai Province, China.</title>
        <authorList>
            <person name="Zhang G."/>
        </authorList>
    </citation>
    <scope>NUCLEOTIDE SEQUENCE [LARGE SCALE GENOMIC DNA]</scope>
    <source>
        <strain evidence="3 4">THG-MD21</strain>
    </source>
</reference>
<evidence type="ECO:0000313" key="3">
    <source>
        <dbReference type="EMBL" id="TDK32750.1"/>
    </source>
</evidence>
<dbReference type="AlphaFoldDB" id="A0A4R5UCJ0"/>
<dbReference type="Pfam" id="PF00012">
    <property type="entry name" value="HSP70"/>
    <property type="match status" value="1"/>
</dbReference>